<dbReference type="EMBL" id="QGGY01000002">
    <property type="protein sequence ID" value="PWJ78116.1"/>
    <property type="molecule type" value="Genomic_DNA"/>
</dbReference>
<keyword evidence="1" id="KW-1133">Transmembrane helix</keyword>
<evidence type="ECO:0000256" key="1">
    <source>
        <dbReference type="SAM" id="Phobius"/>
    </source>
</evidence>
<accession>A0AB73T810</accession>
<comment type="caution">
    <text evidence="3">The sequence shown here is derived from an EMBL/GenBank/DDBJ whole genome shotgun (WGS) entry which is preliminary data.</text>
</comment>
<dbReference type="Pfam" id="PF12650">
    <property type="entry name" value="DUF3784"/>
    <property type="match status" value="1"/>
</dbReference>
<name>A0AB73T810_9FIRM</name>
<keyword evidence="1" id="KW-0812">Transmembrane</keyword>
<dbReference type="AlphaFoldDB" id="A0AB73T810"/>
<dbReference type="Pfam" id="PF13026">
    <property type="entry name" value="DUF3887"/>
    <property type="match status" value="1"/>
</dbReference>
<dbReference type="Gene3D" id="3.10.450.590">
    <property type="match status" value="1"/>
</dbReference>
<dbReference type="Proteomes" id="UP000245412">
    <property type="component" value="Unassembled WGS sequence"/>
</dbReference>
<evidence type="ECO:0000313" key="3">
    <source>
        <dbReference type="EMBL" id="PWJ78116.1"/>
    </source>
</evidence>
<proteinExistence type="predicted"/>
<feature type="transmembrane region" description="Helical" evidence="1">
    <location>
        <begin position="60"/>
        <end position="93"/>
    </location>
</feature>
<evidence type="ECO:0000259" key="2">
    <source>
        <dbReference type="Pfam" id="PF13026"/>
    </source>
</evidence>
<protein>
    <submittedName>
        <fullName evidence="3">Uncharacterized protein DUF3887</fullName>
    </submittedName>
</protein>
<dbReference type="RefSeq" id="WP_109625050.1">
    <property type="nucleotide sequence ID" value="NZ_JANKBI010000005.1"/>
</dbReference>
<feature type="transmembrane region" description="Helical" evidence="1">
    <location>
        <begin position="108"/>
        <end position="126"/>
    </location>
</feature>
<reference evidence="3 4" key="1">
    <citation type="submission" date="2018-05" db="EMBL/GenBank/DDBJ databases">
        <authorList>
            <person name="Goeker M."/>
            <person name="Huntemann M."/>
            <person name="Clum A."/>
            <person name="Pillay M."/>
            <person name="Palaniappan K."/>
            <person name="Varghese N."/>
            <person name="Mikhailova N."/>
            <person name="Stamatis D."/>
            <person name="Reddy T."/>
            <person name="Daum C."/>
            <person name="Shapiro N."/>
            <person name="Ivanova N."/>
            <person name="Kyrpides N."/>
            <person name="Woyke T."/>
        </authorList>
    </citation>
    <scope>NUCLEOTIDE SEQUENCE [LARGE SCALE GENOMIC DNA]</scope>
    <source>
        <strain evidence="3 4">DSM 26524</strain>
    </source>
</reference>
<keyword evidence="1" id="KW-0472">Membrane</keyword>
<evidence type="ECO:0000313" key="4">
    <source>
        <dbReference type="Proteomes" id="UP000245412"/>
    </source>
</evidence>
<gene>
    <name evidence="3" type="ORF">C7383_102252</name>
</gene>
<sequence length="241" mass="27307">MNIGFIFCAVLAVFFIIMAGIFAVMGEKGAMLVSGFNTMPKEKRELYDKKRMSRDQRNMFLIWAAIMGAGAVLSLLVSAYMGAAAGAVWLIMFFREVHLDADKEFAKYLKQIIICMVLILGTVAGCKVDKGLADCFDEDTLKKTGEQAVTYVNQREYEKFRDMFSEQYKDNVTEELFEEITSYSDKMGEFEKFEKGAVMGQTDEETGASYAGVIVVARYEKGKIQYRLGFTDDMKLIQFFL</sequence>
<keyword evidence="4" id="KW-1185">Reference proteome</keyword>
<dbReference type="InterPro" id="IPR017259">
    <property type="entry name" value="UCP037672"/>
</dbReference>
<feature type="transmembrane region" description="Helical" evidence="1">
    <location>
        <begin position="6"/>
        <end position="25"/>
    </location>
</feature>
<organism evidence="3 4">
    <name type="scientific">Murimonas intestini</name>
    <dbReference type="NCBI Taxonomy" id="1337051"/>
    <lineage>
        <taxon>Bacteria</taxon>
        <taxon>Bacillati</taxon>
        <taxon>Bacillota</taxon>
        <taxon>Clostridia</taxon>
        <taxon>Lachnospirales</taxon>
        <taxon>Lachnospiraceae</taxon>
        <taxon>Murimonas</taxon>
    </lineage>
</organism>
<dbReference type="InterPro" id="IPR024981">
    <property type="entry name" value="DUF3887"/>
</dbReference>
<feature type="domain" description="DUF3887" evidence="2">
    <location>
        <begin position="146"/>
        <end position="239"/>
    </location>
</feature>